<gene>
    <name evidence="3" type="ORF">GCM10009851_21710</name>
</gene>
<accession>A0ABN3DMK4</accession>
<dbReference type="RefSeq" id="WP_259479647.1">
    <property type="nucleotide sequence ID" value="NZ_BAAAQY010000006.1"/>
</dbReference>
<keyword evidence="1 2" id="KW-0732">Signal</keyword>
<dbReference type="Pfam" id="PF13343">
    <property type="entry name" value="SBP_bac_6"/>
    <property type="match status" value="1"/>
</dbReference>
<protein>
    <submittedName>
        <fullName evidence="3">Extracellular solute-binding protein</fullName>
    </submittedName>
</protein>
<comment type="caution">
    <text evidence="3">The sequence shown here is derived from an EMBL/GenBank/DDBJ whole genome shotgun (WGS) entry which is preliminary data.</text>
</comment>
<evidence type="ECO:0000313" key="4">
    <source>
        <dbReference type="Proteomes" id="UP001500929"/>
    </source>
</evidence>
<reference evidence="3 4" key="1">
    <citation type="journal article" date="2019" name="Int. J. Syst. Evol. Microbiol.">
        <title>The Global Catalogue of Microorganisms (GCM) 10K type strain sequencing project: providing services to taxonomists for standard genome sequencing and annotation.</title>
        <authorList>
            <consortium name="The Broad Institute Genomics Platform"/>
            <consortium name="The Broad Institute Genome Sequencing Center for Infectious Disease"/>
            <person name="Wu L."/>
            <person name="Ma J."/>
        </authorList>
    </citation>
    <scope>NUCLEOTIDE SEQUENCE [LARGE SCALE GENOMIC DNA]</scope>
    <source>
        <strain evidence="3 4">JCM 16117</strain>
    </source>
</reference>
<dbReference type="PANTHER" id="PTHR30006">
    <property type="entry name" value="THIAMINE-BINDING PERIPLASMIC PROTEIN-RELATED"/>
    <property type="match status" value="1"/>
</dbReference>
<feature type="signal peptide" evidence="2">
    <location>
        <begin position="1"/>
        <end position="30"/>
    </location>
</feature>
<evidence type="ECO:0000256" key="1">
    <source>
        <dbReference type="ARBA" id="ARBA00022729"/>
    </source>
</evidence>
<proteinExistence type="predicted"/>
<dbReference type="PANTHER" id="PTHR30006:SF2">
    <property type="entry name" value="ABC TRANSPORTER SUBSTRATE-BINDING PROTEIN"/>
    <property type="match status" value="1"/>
</dbReference>
<evidence type="ECO:0000256" key="2">
    <source>
        <dbReference type="SAM" id="SignalP"/>
    </source>
</evidence>
<dbReference type="PROSITE" id="PS51257">
    <property type="entry name" value="PROKAR_LIPOPROTEIN"/>
    <property type="match status" value="1"/>
</dbReference>
<dbReference type="Proteomes" id="UP001500929">
    <property type="component" value="Unassembled WGS sequence"/>
</dbReference>
<feature type="chain" id="PRO_5045390360" evidence="2">
    <location>
        <begin position="31"/>
        <end position="380"/>
    </location>
</feature>
<evidence type="ECO:0000313" key="3">
    <source>
        <dbReference type="EMBL" id="GAA2236399.1"/>
    </source>
</evidence>
<dbReference type="SUPFAM" id="SSF53850">
    <property type="entry name" value="Periplasmic binding protein-like II"/>
    <property type="match status" value="1"/>
</dbReference>
<organism evidence="3 4">
    <name type="scientific">Herbiconiux moechotypicola</name>
    <dbReference type="NCBI Taxonomy" id="637393"/>
    <lineage>
        <taxon>Bacteria</taxon>
        <taxon>Bacillati</taxon>
        <taxon>Actinomycetota</taxon>
        <taxon>Actinomycetes</taxon>
        <taxon>Micrococcales</taxon>
        <taxon>Microbacteriaceae</taxon>
        <taxon>Herbiconiux</taxon>
    </lineage>
</organism>
<dbReference type="EMBL" id="BAAAQY010000006">
    <property type="protein sequence ID" value="GAA2236399.1"/>
    <property type="molecule type" value="Genomic_DNA"/>
</dbReference>
<sequence>MLTKRIAIAGTAVAAALALGLAGCSADATASSATGAAAVVAATATSLNAFGGLSGLEEAAKAEGALNVIALPRDWANYGAVLDAFAEKYPEITINEASPDASSAEEIQAAQNLAGQDTAPDVFDVGAAVALANTDQFAPYQVATWDDIPDALKEQTGLWVGDYGGYMAIGYDPDAVPEPTSLDDLLGADYKGKVAINGDPTQAGAAFAAVGLAAVQNGGSVADFQPGIDFFAELQKAGNFVKIDPTPATIASGETPVVFDWDYLNVGYGADLEGQRNWEVTILPGTAYAGYYNQAVNVDAPHPAAARLWQEFLYSDEAQNLWLAGGARPVRADAMAEAGTIDEELFAALPTIDGETVVPDAEQAEAASTLLGQNWAAAVQ</sequence>
<keyword evidence="4" id="KW-1185">Reference proteome</keyword>
<dbReference type="Gene3D" id="3.40.190.10">
    <property type="entry name" value="Periplasmic binding protein-like II"/>
    <property type="match status" value="2"/>
</dbReference>
<name>A0ABN3DMK4_9MICO</name>